<dbReference type="SUPFAM" id="SSF46689">
    <property type="entry name" value="Homeodomain-like"/>
    <property type="match status" value="1"/>
</dbReference>
<organism evidence="6 7">
    <name type="scientific">Cohnella luojiensis</name>
    <dbReference type="NCBI Taxonomy" id="652876"/>
    <lineage>
        <taxon>Bacteria</taxon>
        <taxon>Bacillati</taxon>
        <taxon>Bacillota</taxon>
        <taxon>Bacilli</taxon>
        <taxon>Bacillales</taxon>
        <taxon>Paenibacillaceae</taxon>
        <taxon>Cohnella</taxon>
    </lineage>
</organism>
<dbReference type="InterPro" id="IPR001647">
    <property type="entry name" value="HTH_TetR"/>
</dbReference>
<dbReference type="RefSeq" id="WP_135150099.1">
    <property type="nucleotide sequence ID" value="NZ_SOMN01000001.1"/>
</dbReference>
<dbReference type="InterPro" id="IPR004111">
    <property type="entry name" value="Repressor_TetR_C"/>
</dbReference>
<feature type="DNA-binding region" description="H-T-H motif" evidence="4">
    <location>
        <begin position="61"/>
        <end position="80"/>
    </location>
</feature>
<dbReference type="Pfam" id="PF02909">
    <property type="entry name" value="TetR_C_1"/>
    <property type="match status" value="1"/>
</dbReference>
<keyword evidence="7" id="KW-1185">Reference proteome</keyword>
<dbReference type="PANTHER" id="PTHR30055:SF151">
    <property type="entry name" value="TRANSCRIPTIONAL REGULATORY PROTEIN"/>
    <property type="match status" value="1"/>
</dbReference>
<feature type="domain" description="HTH tetR-type" evidence="5">
    <location>
        <begin position="38"/>
        <end position="98"/>
    </location>
</feature>
<dbReference type="AlphaFoldDB" id="A0A4Y8MAX4"/>
<evidence type="ECO:0000256" key="4">
    <source>
        <dbReference type="PROSITE-ProRule" id="PRU00335"/>
    </source>
</evidence>
<dbReference type="GO" id="GO:0045892">
    <property type="term" value="P:negative regulation of DNA-templated transcription"/>
    <property type="evidence" value="ECO:0007669"/>
    <property type="project" value="InterPro"/>
</dbReference>
<dbReference type="Proteomes" id="UP000297900">
    <property type="component" value="Unassembled WGS sequence"/>
</dbReference>
<dbReference type="Pfam" id="PF00440">
    <property type="entry name" value="TetR_N"/>
    <property type="match status" value="1"/>
</dbReference>
<sequence length="260" mass="29263">MTQNGSHEEQEEVLKSLPNGVTLSWGIIKQPRRGPKGELSIEKIVAAAIAIADQDGLPAVSMSRVAQSLGYSTMSLYRYIASKEDLLILMQDAVSNVPIPPEDAALDWRDGMREYVRVCVQVFRDHPWYSDIPIMSIPTTPNTLQIIDWLLRTMRDFPLNDYEKISFVLLLSSYARACGMIQRDMDRVIQSGRSPESFSGSDYSAALKYLVKADRFPDLYPVIHSGAYTDDTDSPIGNDLDFGLERILDGIAHYLENKRK</sequence>
<evidence type="ECO:0000256" key="1">
    <source>
        <dbReference type="ARBA" id="ARBA00023015"/>
    </source>
</evidence>
<evidence type="ECO:0000256" key="3">
    <source>
        <dbReference type="ARBA" id="ARBA00023163"/>
    </source>
</evidence>
<dbReference type="InterPro" id="IPR036271">
    <property type="entry name" value="Tet_transcr_reg_TetR-rel_C_sf"/>
</dbReference>
<keyword evidence="1" id="KW-0805">Transcription regulation</keyword>
<accession>A0A4Y8MAX4</accession>
<dbReference type="OrthoDB" id="2570341at2"/>
<evidence type="ECO:0000259" key="5">
    <source>
        <dbReference type="PROSITE" id="PS50977"/>
    </source>
</evidence>
<comment type="caution">
    <text evidence="6">The sequence shown here is derived from an EMBL/GenBank/DDBJ whole genome shotgun (WGS) entry which is preliminary data.</text>
</comment>
<dbReference type="GO" id="GO:0003700">
    <property type="term" value="F:DNA-binding transcription factor activity"/>
    <property type="evidence" value="ECO:0007669"/>
    <property type="project" value="TreeGrafter"/>
</dbReference>
<dbReference type="PANTHER" id="PTHR30055">
    <property type="entry name" value="HTH-TYPE TRANSCRIPTIONAL REGULATOR RUTR"/>
    <property type="match status" value="1"/>
</dbReference>
<dbReference type="Gene3D" id="1.10.10.60">
    <property type="entry name" value="Homeodomain-like"/>
    <property type="match status" value="1"/>
</dbReference>
<reference evidence="6 7" key="1">
    <citation type="submission" date="2019-03" db="EMBL/GenBank/DDBJ databases">
        <title>Cohnella endophytica sp. nov., a novel endophytic bacterium isolated from bark of Sonneratia apetala.</title>
        <authorList>
            <person name="Tuo L."/>
        </authorList>
    </citation>
    <scope>NUCLEOTIDE SEQUENCE [LARGE SCALE GENOMIC DNA]</scope>
    <source>
        <strain evidence="6 7">CCTCC AB 208254</strain>
    </source>
</reference>
<gene>
    <name evidence="6" type="ORF">E2980_00105</name>
</gene>
<dbReference type="GO" id="GO:0000976">
    <property type="term" value="F:transcription cis-regulatory region binding"/>
    <property type="evidence" value="ECO:0007669"/>
    <property type="project" value="TreeGrafter"/>
</dbReference>
<dbReference type="EMBL" id="SOMN01000001">
    <property type="protein sequence ID" value="TFE31527.1"/>
    <property type="molecule type" value="Genomic_DNA"/>
</dbReference>
<name>A0A4Y8MAX4_9BACL</name>
<dbReference type="InterPro" id="IPR050109">
    <property type="entry name" value="HTH-type_TetR-like_transc_reg"/>
</dbReference>
<dbReference type="Gene3D" id="1.10.357.10">
    <property type="entry name" value="Tetracycline Repressor, domain 2"/>
    <property type="match status" value="1"/>
</dbReference>
<dbReference type="InterPro" id="IPR009057">
    <property type="entry name" value="Homeodomain-like_sf"/>
</dbReference>
<keyword evidence="3" id="KW-0804">Transcription</keyword>
<keyword evidence="2 4" id="KW-0238">DNA-binding</keyword>
<proteinExistence type="predicted"/>
<dbReference type="PROSITE" id="PS50977">
    <property type="entry name" value="HTH_TETR_2"/>
    <property type="match status" value="1"/>
</dbReference>
<evidence type="ECO:0000313" key="6">
    <source>
        <dbReference type="EMBL" id="TFE31527.1"/>
    </source>
</evidence>
<evidence type="ECO:0000313" key="7">
    <source>
        <dbReference type="Proteomes" id="UP000297900"/>
    </source>
</evidence>
<dbReference type="SUPFAM" id="SSF48498">
    <property type="entry name" value="Tetracyclin repressor-like, C-terminal domain"/>
    <property type="match status" value="1"/>
</dbReference>
<evidence type="ECO:0000256" key="2">
    <source>
        <dbReference type="ARBA" id="ARBA00023125"/>
    </source>
</evidence>
<protein>
    <submittedName>
        <fullName evidence="6">TetR/AcrR family transcriptional regulator</fullName>
    </submittedName>
</protein>